<feature type="domain" description="Glycosyltransferase 2-like" evidence="13">
    <location>
        <begin position="182"/>
        <end position="412"/>
    </location>
</feature>
<feature type="transmembrane region" description="Helical" evidence="12">
    <location>
        <begin position="400"/>
        <end position="423"/>
    </location>
</feature>
<dbReference type="PANTHER" id="PTHR43867:SF5">
    <property type="entry name" value="GLUCANS BIOSYNTHESIS GLUCOSYLTRANSFERASE H"/>
    <property type="match status" value="1"/>
</dbReference>
<dbReference type="SUPFAM" id="SSF53448">
    <property type="entry name" value="Nucleotide-diphospho-sugar transferases"/>
    <property type="match status" value="1"/>
</dbReference>
<feature type="transmembrane region" description="Helical" evidence="12">
    <location>
        <begin position="487"/>
        <end position="511"/>
    </location>
</feature>
<evidence type="ECO:0000256" key="12">
    <source>
        <dbReference type="SAM" id="Phobius"/>
    </source>
</evidence>
<accession>A0A562SGU0</accession>
<keyword evidence="7" id="KW-0328">Glycosyltransferase</keyword>
<dbReference type="GO" id="GO:0005886">
    <property type="term" value="C:plasma membrane"/>
    <property type="evidence" value="ECO:0007669"/>
    <property type="project" value="UniProtKB-SubCell"/>
</dbReference>
<dbReference type="GO" id="GO:0016758">
    <property type="term" value="F:hexosyltransferase activity"/>
    <property type="evidence" value="ECO:0007669"/>
    <property type="project" value="TreeGrafter"/>
</dbReference>
<dbReference type="CDD" id="cd04191">
    <property type="entry name" value="Glucan_BSP_MdoH"/>
    <property type="match status" value="1"/>
</dbReference>
<dbReference type="Gene3D" id="3.90.550.10">
    <property type="entry name" value="Spore Coat Polysaccharide Biosynthesis Protein SpsA, Chain A"/>
    <property type="match status" value="1"/>
</dbReference>
<evidence type="ECO:0000256" key="2">
    <source>
        <dbReference type="ARBA" id="ARBA00005001"/>
    </source>
</evidence>
<evidence type="ECO:0000256" key="7">
    <source>
        <dbReference type="ARBA" id="ARBA00022676"/>
    </source>
</evidence>
<comment type="subcellular location">
    <subcellularLocation>
        <location evidence="1">Cell inner membrane</location>
        <topology evidence="1">Multi-pass membrane protein</topology>
    </subcellularLocation>
</comment>
<dbReference type="OrthoDB" id="9775281at2"/>
<keyword evidence="8 14" id="KW-0808">Transferase</keyword>
<evidence type="ECO:0000256" key="9">
    <source>
        <dbReference type="ARBA" id="ARBA00022692"/>
    </source>
</evidence>
<dbReference type="Pfam" id="PF13632">
    <property type="entry name" value="Glyco_trans_2_3"/>
    <property type="match status" value="1"/>
</dbReference>
<dbReference type="InterPro" id="IPR050321">
    <property type="entry name" value="Glycosyltr_2/OpgH_subfam"/>
</dbReference>
<evidence type="ECO:0000256" key="4">
    <source>
        <dbReference type="ARBA" id="ARBA00020585"/>
    </source>
</evidence>
<name>A0A562SGU0_9HYPH</name>
<evidence type="ECO:0000256" key="5">
    <source>
        <dbReference type="ARBA" id="ARBA00022475"/>
    </source>
</evidence>
<evidence type="ECO:0000313" key="14">
    <source>
        <dbReference type="EMBL" id="TWI79976.1"/>
    </source>
</evidence>
<feature type="transmembrane region" description="Helical" evidence="12">
    <location>
        <begin position="357"/>
        <end position="380"/>
    </location>
</feature>
<keyword evidence="10 12" id="KW-1133">Transmembrane helix</keyword>
<comment type="pathway">
    <text evidence="2">Glycan metabolism; osmoregulated periplasmic glucan (OPG) biosynthesis.</text>
</comment>
<organism evidence="14 15">
    <name type="scientific">Roseibium hamelinense</name>
    <dbReference type="NCBI Taxonomy" id="150831"/>
    <lineage>
        <taxon>Bacteria</taxon>
        <taxon>Pseudomonadati</taxon>
        <taxon>Pseudomonadota</taxon>
        <taxon>Alphaproteobacteria</taxon>
        <taxon>Hyphomicrobiales</taxon>
        <taxon>Stappiaceae</taxon>
        <taxon>Roseibium</taxon>
    </lineage>
</organism>
<comment type="caution">
    <text evidence="14">The sequence shown here is derived from an EMBL/GenBank/DDBJ whole genome shotgun (WGS) entry which is preliminary data.</text>
</comment>
<evidence type="ECO:0000256" key="10">
    <source>
        <dbReference type="ARBA" id="ARBA00022989"/>
    </source>
</evidence>
<sequence>MASAVFIRRCGMVVFAGALTFAAAAMFGTVAQADGFVWLDVVRIGLLSVAAFWLAWGGCIAFFGLLFPPQAVARHDQPIAARTAVLMPVYNEDTEAVFARMTAMMRSVAALPEAEQFDFFILSDTTDLTIAEREAGVYRRVVDREGVEGRLFYRRRDKNTGRKAGNIADFVRTYGAAYEFMLILDADSLMTASAIGEMVRRMEAEPKLGLLQTLPQIRGLETLFGRMLQFSTALYAPYFARGLASVQGGEGSFWGHNALVRVRAFAGSCGMAPLTGKPPFGGHILSHDTVEAALLARDGWQVRIDPDLTGSYEEAPANMVEYAKRDRRWCQGNLQHARLILAPRFKLWSRFAIVQGIFAYLASPIWLLFLIASLAAPLFASAPVYFVGLSPFPTFPHPETATALALLFGLVALLILPKLMLVVRALVRGGNRGFGGGARLAFGGFCETLMTSVLAPIHMMFQCRSVLQILTGADAGWPAADRADGSLSLGASFSATWWMSLTGGAAMAFAYHITPELFFWLMPVTVPLILAPVLVFVTASVRLGRAARRVGLFQIPAEHAPEPVVLAMLEIRKPVAS</sequence>
<dbReference type="InterPro" id="IPR001173">
    <property type="entry name" value="Glyco_trans_2-like"/>
</dbReference>
<dbReference type="Proteomes" id="UP000320593">
    <property type="component" value="Unassembled WGS sequence"/>
</dbReference>
<keyword evidence="5" id="KW-1003">Cell membrane</keyword>
<keyword evidence="15" id="KW-1185">Reference proteome</keyword>
<keyword evidence="11 12" id="KW-0472">Membrane</keyword>
<evidence type="ECO:0000256" key="8">
    <source>
        <dbReference type="ARBA" id="ARBA00022679"/>
    </source>
</evidence>
<reference evidence="14 15" key="1">
    <citation type="submission" date="2019-07" db="EMBL/GenBank/DDBJ databases">
        <title>Genomic Encyclopedia of Archaeal and Bacterial Type Strains, Phase II (KMG-II): from individual species to whole genera.</title>
        <authorList>
            <person name="Goeker M."/>
        </authorList>
    </citation>
    <scope>NUCLEOTIDE SEQUENCE [LARGE SCALE GENOMIC DNA]</scope>
    <source>
        <strain evidence="14 15">ATCC BAA-252</strain>
    </source>
</reference>
<keyword evidence="9 12" id="KW-0812">Transmembrane</keyword>
<dbReference type="NCBIfam" id="NF003962">
    <property type="entry name" value="PRK05454.2-5"/>
    <property type="match status" value="1"/>
</dbReference>
<protein>
    <recommendedName>
        <fullName evidence="4">Glucans biosynthesis glucosyltransferase H</fullName>
    </recommendedName>
</protein>
<keyword evidence="6" id="KW-0997">Cell inner membrane</keyword>
<feature type="transmembrane region" description="Helical" evidence="12">
    <location>
        <begin position="43"/>
        <end position="67"/>
    </location>
</feature>
<comment type="similarity">
    <text evidence="3">Belongs to the glycosyltransferase 2 family. OpgH subfamily.</text>
</comment>
<dbReference type="PANTHER" id="PTHR43867">
    <property type="entry name" value="CELLULOSE SYNTHASE CATALYTIC SUBUNIT A [UDP-FORMING]"/>
    <property type="match status" value="1"/>
</dbReference>
<evidence type="ECO:0000256" key="11">
    <source>
        <dbReference type="ARBA" id="ARBA00023136"/>
    </source>
</evidence>
<evidence type="ECO:0000256" key="6">
    <source>
        <dbReference type="ARBA" id="ARBA00022519"/>
    </source>
</evidence>
<evidence type="ECO:0000256" key="1">
    <source>
        <dbReference type="ARBA" id="ARBA00004429"/>
    </source>
</evidence>
<dbReference type="RefSeq" id="WP_145347122.1">
    <property type="nucleotide sequence ID" value="NZ_SMLY01000079.1"/>
</dbReference>
<gene>
    <name evidence="14" type="ORF">JM93_04088</name>
</gene>
<dbReference type="NCBIfam" id="NF003959">
    <property type="entry name" value="PRK05454.2-2"/>
    <property type="match status" value="1"/>
</dbReference>
<dbReference type="EMBL" id="VLLF01000012">
    <property type="protein sequence ID" value="TWI79976.1"/>
    <property type="molecule type" value="Genomic_DNA"/>
</dbReference>
<dbReference type="NCBIfam" id="NF003958">
    <property type="entry name" value="PRK05454.2-1"/>
    <property type="match status" value="1"/>
</dbReference>
<evidence type="ECO:0000313" key="15">
    <source>
        <dbReference type="Proteomes" id="UP000320593"/>
    </source>
</evidence>
<feature type="transmembrane region" description="Helical" evidence="12">
    <location>
        <begin position="517"/>
        <end position="539"/>
    </location>
</feature>
<evidence type="ECO:0000259" key="13">
    <source>
        <dbReference type="Pfam" id="PF13632"/>
    </source>
</evidence>
<evidence type="ECO:0000256" key="3">
    <source>
        <dbReference type="ARBA" id="ARBA00009337"/>
    </source>
</evidence>
<dbReference type="InterPro" id="IPR029044">
    <property type="entry name" value="Nucleotide-diphossugar_trans"/>
</dbReference>
<dbReference type="AlphaFoldDB" id="A0A562SGU0"/>
<proteinExistence type="inferred from homology"/>